<comment type="subcellular location">
    <subcellularLocation>
        <location evidence="1 11">Cytoplasm</location>
    </subcellularLocation>
</comment>
<comment type="catalytic activity">
    <reaction evidence="9 11">
        <text>tRNA(Tyr) + L-tyrosine + ATP = L-tyrosyl-tRNA(Tyr) + AMP + diphosphate + H(+)</text>
        <dbReference type="Rhea" id="RHEA:10220"/>
        <dbReference type="Rhea" id="RHEA-COMP:9706"/>
        <dbReference type="Rhea" id="RHEA-COMP:9707"/>
        <dbReference type="ChEBI" id="CHEBI:15378"/>
        <dbReference type="ChEBI" id="CHEBI:30616"/>
        <dbReference type="ChEBI" id="CHEBI:33019"/>
        <dbReference type="ChEBI" id="CHEBI:58315"/>
        <dbReference type="ChEBI" id="CHEBI:78442"/>
        <dbReference type="ChEBI" id="CHEBI:78536"/>
        <dbReference type="ChEBI" id="CHEBI:456215"/>
        <dbReference type="EC" id="6.1.1.1"/>
    </reaction>
</comment>
<evidence type="ECO:0000256" key="2">
    <source>
        <dbReference type="ARBA" id="ARBA00022490"/>
    </source>
</evidence>
<evidence type="ECO:0000256" key="9">
    <source>
        <dbReference type="ARBA" id="ARBA00048248"/>
    </source>
</evidence>
<keyword evidence="6 12" id="KW-0694">RNA-binding</keyword>
<dbReference type="EC" id="6.1.1.1" evidence="11"/>
<dbReference type="CDD" id="cd00165">
    <property type="entry name" value="S4"/>
    <property type="match status" value="1"/>
</dbReference>
<dbReference type="InterPro" id="IPR002942">
    <property type="entry name" value="S4_RNA-bd"/>
</dbReference>
<dbReference type="PANTHER" id="PTHR11766:SF0">
    <property type="entry name" value="TYROSINE--TRNA LIGASE, MITOCHONDRIAL"/>
    <property type="match status" value="1"/>
</dbReference>
<evidence type="ECO:0000259" key="13">
    <source>
        <dbReference type="SMART" id="SM00363"/>
    </source>
</evidence>
<evidence type="ECO:0000256" key="8">
    <source>
        <dbReference type="ARBA" id="ARBA00023146"/>
    </source>
</evidence>
<dbReference type="InterPro" id="IPR002305">
    <property type="entry name" value="aa-tRNA-synth_Ic"/>
</dbReference>
<dbReference type="GO" id="GO:0042803">
    <property type="term" value="F:protein homodimerization activity"/>
    <property type="evidence" value="ECO:0007669"/>
    <property type="project" value="UniProtKB-ARBA"/>
</dbReference>
<dbReference type="InterPro" id="IPR024088">
    <property type="entry name" value="Tyr-tRNA-ligase_bac-type"/>
</dbReference>
<dbReference type="HAMAP" id="MF_02006">
    <property type="entry name" value="Tyr_tRNA_synth_type1"/>
    <property type="match status" value="1"/>
</dbReference>
<evidence type="ECO:0000256" key="4">
    <source>
        <dbReference type="ARBA" id="ARBA00022741"/>
    </source>
</evidence>
<feature type="short sequence motif" description="'KMSKS' region" evidence="11">
    <location>
        <begin position="228"/>
        <end position="232"/>
    </location>
</feature>
<organism evidence="14 15">
    <name type="scientific">Acetivibrio clariflavus (strain DSM 19732 / NBRC 101661 / EBR45)</name>
    <name type="common">Clostridium clariflavum</name>
    <dbReference type="NCBI Taxonomy" id="720554"/>
    <lineage>
        <taxon>Bacteria</taxon>
        <taxon>Bacillati</taxon>
        <taxon>Bacillota</taxon>
        <taxon>Clostridia</taxon>
        <taxon>Eubacteriales</taxon>
        <taxon>Oscillospiraceae</taxon>
        <taxon>Acetivibrio</taxon>
    </lineage>
</organism>
<comment type="subunit">
    <text evidence="11">Homodimer.</text>
</comment>
<evidence type="ECO:0000256" key="12">
    <source>
        <dbReference type="PROSITE-ProRule" id="PRU00182"/>
    </source>
</evidence>
<feature type="domain" description="RNA-binding S4" evidence="13">
    <location>
        <begin position="342"/>
        <end position="403"/>
    </location>
</feature>
<dbReference type="STRING" id="720554.Clocl_1835"/>
<dbReference type="FunFam" id="1.10.240.10:FF:000001">
    <property type="entry name" value="Tyrosine--tRNA ligase"/>
    <property type="match status" value="1"/>
</dbReference>
<evidence type="ECO:0000313" key="14">
    <source>
        <dbReference type="EMBL" id="AEV68444.1"/>
    </source>
</evidence>
<dbReference type="SMART" id="SM00363">
    <property type="entry name" value="S4"/>
    <property type="match status" value="1"/>
</dbReference>
<dbReference type="SUPFAM" id="SSF55174">
    <property type="entry name" value="Alpha-L RNA-binding motif"/>
    <property type="match status" value="1"/>
</dbReference>
<keyword evidence="4 11" id="KW-0547">Nucleotide-binding</keyword>
<dbReference type="KEGG" id="ccl:Clocl_1835"/>
<evidence type="ECO:0000256" key="5">
    <source>
        <dbReference type="ARBA" id="ARBA00022840"/>
    </source>
</evidence>
<gene>
    <name evidence="11" type="primary">tyrS</name>
    <name evidence="14" type="ordered locus">Clocl_1835</name>
</gene>
<sequence length="409" mass="46791">MSSVFETLKERGFIAQITHEEKVKELLENEKVTFYIGFDPTADSLHVGHFLQMMVMSHMQKAGHRPIAIIGGGTVMVGDPTGKTEMRKMLTRKEIEHNANKFKEQLSKFIDFSEGKALMLDNADWLLELNYVKFLREIGVHFSVNRMLTAECFKTRLERGLSFIEFNYMLMQSYDFLKLFQDYGCILQLGGDDQWSNILGGIDLIRRVEGKEAYGMTFTLLTNSEGKKMGKTEKGALWLDPNKTTPYDFYQYWRNINDNDVIKCLKLLTFLPLSQIEELAKLKDQEINEAKKILAFEVTKLIHGEEEAIKAQSAAEALFGKGVSSENMPTTEISFEEIGSGINVIDILLKAKLIPSKTEGRRLIEQGGISINDEKIAKIDHIVKEEDFKNDEIIIRKGKKVYHRVKIVR</sequence>
<dbReference type="CDD" id="cd00805">
    <property type="entry name" value="TyrRS_core"/>
    <property type="match status" value="1"/>
</dbReference>
<dbReference type="NCBIfam" id="TIGR00234">
    <property type="entry name" value="tyrS"/>
    <property type="match status" value="1"/>
</dbReference>
<keyword evidence="5 11" id="KW-0067">ATP-binding</keyword>
<dbReference type="SUPFAM" id="SSF52374">
    <property type="entry name" value="Nucleotidylyl transferase"/>
    <property type="match status" value="1"/>
</dbReference>
<evidence type="ECO:0000256" key="11">
    <source>
        <dbReference type="HAMAP-Rule" id="MF_02006"/>
    </source>
</evidence>
<dbReference type="InterPro" id="IPR002307">
    <property type="entry name" value="Tyr-tRNA-ligase"/>
</dbReference>
<dbReference type="PRINTS" id="PR01040">
    <property type="entry name" value="TRNASYNTHTYR"/>
</dbReference>
<name>G8LU56_ACECE</name>
<dbReference type="InterPro" id="IPR014729">
    <property type="entry name" value="Rossmann-like_a/b/a_fold"/>
</dbReference>
<dbReference type="OrthoDB" id="9804243at2"/>
<evidence type="ECO:0000256" key="6">
    <source>
        <dbReference type="ARBA" id="ARBA00022884"/>
    </source>
</evidence>
<dbReference type="HOGENOM" id="CLU_024003_0_3_9"/>
<dbReference type="eggNOG" id="COG0162">
    <property type="taxonomic scope" value="Bacteria"/>
</dbReference>
<dbReference type="FunFam" id="3.40.50.620:FF:000008">
    <property type="entry name" value="Tyrosine--tRNA ligase"/>
    <property type="match status" value="1"/>
</dbReference>
<dbReference type="InterPro" id="IPR001412">
    <property type="entry name" value="aa-tRNA-synth_I_CS"/>
</dbReference>
<reference evidence="14 15" key="2">
    <citation type="journal article" date="2012" name="Stand. Genomic Sci.">
        <title>Complete Genome Sequence of Clostridium clariflavum DSM 19732.</title>
        <authorList>
            <person name="Izquierdo J.A."/>
            <person name="Goodwin L."/>
            <person name="Davenport K.W."/>
            <person name="Teshima H."/>
            <person name="Bruce D."/>
            <person name="Detter C."/>
            <person name="Tapia R."/>
            <person name="Han S."/>
            <person name="Land M."/>
            <person name="Hauser L."/>
            <person name="Jeffries C.D."/>
            <person name="Han J."/>
            <person name="Pitluck S."/>
            <person name="Nolan M."/>
            <person name="Chen A."/>
            <person name="Huntemann M."/>
            <person name="Mavromatis K."/>
            <person name="Mikhailova N."/>
            <person name="Liolios K."/>
            <person name="Woyke T."/>
            <person name="Lynd L.R."/>
        </authorList>
    </citation>
    <scope>NUCLEOTIDE SEQUENCE [LARGE SCALE GENOMIC DNA]</scope>
    <source>
        <strain evidence="15">DSM 19732 / NBRC 101661 / EBR45</strain>
    </source>
</reference>
<dbReference type="Proteomes" id="UP000005435">
    <property type="component" value="Chromosome"/>
</dbReference>
<dbReference type="PANTHER" id="PTHR11766">
    <property type="entry name" value="TYROSYL-TRNA SYNTHETASE"/>
    <property type="match status" value="1"/>
</dbReference>
<feature type="binding site" evidence="11">
    <location>
        <position position="172"/>
    </location>
    <ligand>
        <name>L-tyrosine</name>
        <dbReference type="ChEBI" id="CHEBI:58315"/>
    </ligand>
</feature>
<evidence type="ECO:0000256" key="10">
    <source>
        <dbReference type="ARBA" id="ARBA00060965"/>
    </source>
</evidence>
<comment type="function">
    <text evidence="11">Catalyzes the attachment of tyrosine to tRNA(Tyr) in a two-step reaction: tyrosine is first activated by ATP to form Tyr-AMP and then transferred to the acceptor end of tRNA(Tyr).</text>
</comment>
<dbReference type="GO" id="GO:0003723">
    <property type="term" value="F:RNA binding"/>
    <property type="evidence" value="ECO:0007669"/>
    <property type="project" value="UniProtKB-KW"/>
</dbReference>
<dbReference type="Gene3D" id="3.10.290.10">
    <property type="entry name" value="RNA-binding S4 domain"/>
    <property type="match status" value="1"/>
</dbReference>
<dbReference type="GO" id="GO:0004831">
    <property type="term" value="F:tyrosine-tRNA ligase activity"/>
    <property type="evidence" value="ECO:0007669"/>
    <property type="project" value="UniProtKB-UniRule"/>
</dbReference>
<dbReference type="InterPro" id="IPR024107">
    <property type="entry name" value="Tyr-tRNA-ligase_bac_1"/>
</dbReference>
<evidence type="ECO:0000313" key="15">
    <source>
        <dbReference type="Proteomes" id="UP000005435"/>
    </source>
</evidence>
<proteinExistence type="inferred from homology"/>
<dbReference type="InterPro" id="IPR054608">
    <property type="entry name" value="SYY-like_C"/>
</dbReference>
<comment type="similarity">
    <text evidence="10 11">Belongs to the class-I aminoacyl-tRNA synthetase family. TyrS type 1 subfamily.</text>
</comment>
<dbReference type="PROSITE" id="PS50889">
    <property type="entry name" value="S4"/>
    <property type="match status" value="1"/>
</dbReference>
<feature type="binding site" evidence="11">
    <location>
        <position position="168"/>
    </location>
    <ligand>
        <name>L-tyrosine</name>
        <dbReference type="ChEBI" id="CHEBI:58315"/>
    </ligand>
</feature>
<reference evidence="15" key="1">
    <citation type="submission" date="2011-12" db="EMBL/GenBank/DDBJ databases">
        <title>Complete sequence of Clostridium clariflavum DSM 19732.</title>
        <authorList>
            <consortium name="US DOE Joint Genome Institute"/>
            <person name="Lucas S."/>
            <person name="Han J."/>
            <person name="Lapidus A."/>
            <person name="Cheng J.-F."/>
            <person name="Goodwin L."/>
            <person name="Pitluck S."/>
            <person name="Peters L."/>
            <person name="Teshima H."/>
            <person name="Detter J.C."/>
            <person name="Han C."/>
            <person name="Tapia R."/>
            <person name="Land M."/>
            <person name="Hauser L."/>
            <person name="Kyrpides N."/>
            <person name="Ivanova N."/>
            <person name="Pagani I."/>
            <person name="Kitzmiller T."/>
            <person name="Lynd L."/>
            <person name="Izquierdo J."/>
            <person name="Woyke T."/>
        </authorList>
    </citation>
    <scope>NUCLEOTIDE SEQUENCE [LARGE SCALE GENOMIC DNA]</scope>
    <source>
        <strain evidence="15">DSM 19732 / NBRC 101661 / EBR45</strain>
    </source>
</reference>
<evidence type="ECO:0000256" key="7">
    <source>
        <dbReference type="ARBA" id="ARBA00022917"/>
    </source>
</evidence>
<keyword evidence="2 11" id="KW-0963">Cytoplasm</keyword>
<dbReference type="InterPro" id="IPR036986">
    <property type="entry name" value="S4_RNA-bd_sf"/>
</dbReference>
<keyword evidence="8 11" id="KW-0030">Aminoacyl-tRNA synthetase</keyword>
<accession>G8LU56</accession>
<dbReference type="GO" id="GO:0005524">
    <property type="term" value="F:ATP binding"/>
    <property type="evidence" value="ECO:0007669"/>
    <property type="project" value="UniProtKB-UniRule"/>
</dbReference>
<dbReference type="Pfam" id="PF22421">
    <property type="entry name" value="SYY_C-terminal"/>
    <property type="match status" value="1"/>
</dbReference>
<keyword evidence="7 11" id="KW-0648">Protein biosynthesis</keyword>
<dbReference type="Gene3D" id="3.40.50.620">
    <property type="entry name" value="HUPs"/>
    <property type="match status" value="1"/>
</dbReference>
<dbReference type="RefSeq" id="WP_014255029.1">
    <property type="nucleotide sequence ID" value="NC_016627.1"/>
</dbReference>
<feature type="binding site" evidence="11">
    <location>
        <position position="35"/>
    </location>
    <ligand>
        <name>L-tyrosine</name>
        <dbReference type="ChEBI" id="CHEBI:58315"/>
    </ligand>
</feature>
<feature type="binding site" evidence="11">
    <location>
        <position position="231"/>
    </location>
    <ligand>
        <name>ATP</name>
        <dbReference type="ChEBI" id="CHEBI:30616"/>
    </ligand>
</feature>
<dbReference type="GO" id="GO:0006437">
    <property type="term" value="P:tyrosyl-tRNA aminoacylation"/>
    <property type="evidence" value="ECO:0007669"/>
    <property type="project" value="UniProtKB-UniRule"/>
</dbReference>
<evidence type="ECO:0000256" key="1">
    <source>
        <dbReference type="ARBA" id="ARBA00004496"/>
    </source>
</evidence>
<keyword evidence="3 11" id="KW-0436">Ligase</keyword>
<dbReference type="EMBL" id="CP003065">
    <property type="protein sequence ID" value="AEV68444.1"/>
    <property type="molecule type" value="Genomic_DNA"/>
</dbReference>
<dbReference type="GO" id="GO:0005829">
    <property type="term" value="C:cytosol"/>
    <property type="evidence" value="ECO:0007669"/>
    <property type="project" value="TreeGrafter"/>
</dbReference>
<feature type="short sequence motif" description="'HIGH' region" evidence="11">
    <location>
        <begin position="40"/>
        <end position="49"/>
    </location>
</feature>
<evidence type="ECO:0000256" key="3">
    <source>
        <dbReference type="ARBA" id="ARBA00022598"/>
    </source>
</evidence>
<dbReference type="PROSITE" id="PS00178">
    <property type="entry name" value="AA_TRNA_LIGASE_I"/>
    <property type="match status" value="1"/>
</dbReference>
<protein>
    <recommendedName>
        <fullName evidence="11">Tyrosine--tRNA ligase</fullName>
        <ecNumber evidence="11">6.1.1.1</ecNumber>
    </recommendedName>
    <alternativeName>
        <fullName evidence="11">Tyrosyl-tRNA synthetase</fullName>
        <shortName evidence="11">TyrRS</shortName>
    </alternativeName>
</protein>
<keyword evidence="15" id="KW-1185">Reference proteome</keyword>
<dbReference type="Gene3D" id="1.10.240.10">
    <property type="entry name" value="Tyrosyl-Transfer RNA Synthetase"/>
    <property type="match status" value="1"/>
</dbReference>
<dbReference type="AlphaFoldDB" id="G8LU56"/>
<dbReference type="Pfam" id="PF00579">
    <property type="entry name" value="tRNA-synt_1b"/>
    <property type="match status" value="1"/>
</dbReference>